<dbReference type="AlphaFoldDB" id="A0AAN7YI11"/>
<protein>
    <submittedName>
        <fullName evidence="1">Uncharacterized protein</fullName>
    </submittedName>
</protein>
<dbReference type="EMBL" id="JAVRRL010000068">
    <property type="protein sequence ID" value="KAK5109261.1"/>
    <property type="molecule type" value="Genomic_DNA"/>
</dbReference>
<name>A0AAN7YI11_9PEZI</name>
<comment type="caution">
    <text evidence="1">The sequence shown here is derived from an EMBL/GenBank/DDBJ whole genome shotgun (WGS) entry which is preliminary data.</text>
</comment>
<gene>
    <name evidence="1" type="ORF">LTR62_007243</name>
</gene>
<proteinExistence type="predicted"/>
<accession>A0AAN7YI11</accession>
<evidence type="ECO:0000313" key="1">
    <source>
        <dbReference type="EMBL" id="KAK5109261.1"/>
    </source>
</evidence>
<evidence type="ECO:0000313" key="2">
    <source>
        <dbReference type="Proteomes" id="UP001310890"/>
    </source>
</evidence>
<organism evidence="1 2">
    <name type="scientific">Meristemomyces frigidus</name>
    <dbReference type="NCBI Taxonomy" id="1508187"/>
    <lineage>
        <taxon>Eukaryota</taxon>
        <taxon>Fungi</taxon>
        <taxon>Dikarya</taxon>
        <taxon>Ascomycota</taxon>
        <taxon>Pezizomycotina</taxon>
        <taxon>Dothideomycetes</taxon>
        <taxon>Dothideomycetidae</taxon>
        <taxon>Mycosphaerellales</taxon>
        <taxon>Teratosphaeriaceae</taxon>
        <taxon>Meristemomyces</taxon>
    </lineage>
</organism>
<dbReference type="Proteomes" id="UP001310890">
    <property type="component" value="Unassembled WGS sequence"/>
</dbReference>
<reference evidence="1" key="1">
    <citation type="submission" date="2023-08" db="EMBL/GenBank/DDBJ databases">
        <title>Black Yeasts Isolated from many extreme environments.</title>
        <authorList>
            <person name="Coleine C."/>
            <person name="Stajich J.E."/>
            <person name="Selbmann L."/>
        </authorList>
    </citation>
    <scope>NUCLEOTIDE SEQUENCE</scope>
    <source>
        <strain evidence="1">CCFEE 5401</strain>
    </source>
</reference>
<sequence length="84" mass="9087">MDNLNSGFPPAMASDFLAPERRFSMADSLGMLRSLSMSGNLGMPALMVPMENWQQRRPSGRVFEEAEINGVGGWRQGVGSVLAA</sequence>